<dbReference type="Gene3D" id="1.10.10.750">
    <property type="entry name" value="Ypt/Rab-GAP domain of gyp1p, domain 1"/>
    <property type="match status" value="1"/>
</dbReference>
<evidence type="ECO:0000313" key="4">
    <source>
        <dbReference type="Proteomes" id="UP000887566"/>
    </source>
</evidence>
<feature type="coiled-coil region" evidence="1">
    <location>
        <begin position="322"/>
        <end position="363"/>
    </location>
</feature>
<keyword evidence="4" id="KW-1185">Reference proteome</keyword>
<sequence>MASSSSKSGQFSSPKRIAGYLNKIESRTIGGPIKRKFWFAISDESPNFYWYKNKDDVAPTGKLNLSGAAFTFDPREQGRFEIHYDNEAHVFETADNKARLKWLKQLQSSRRRHYEKDNAQNLSVLQPDSVATASHAGDVTSLGESAEVVAAPSSDETLADELIAATGEGTTTGSATFYLTEKGELNERSLQMPPAQSSTAGEAGRSDIIRSAENFLEKIADQTHALATEPSRAANKVRLRLPSLSFKRNSCDQCKELIGIVNSVKDRCHELTDEVSANQDLVGALRQGIASSKNQIESLKQLSGLPSSTEQVEFILERESRLTAIQLNFAEQRRENQLLREQIRSLEARNAEMTSVMEAYRDSVRTKEELIMKLVDQSEISGAEQQKGEEAAPDAVLVDVGIEVSDNVRRSLDEASVDDVTEMKDLVQGYQTQNQFLNQEVLELQQMVQALERRERQLIRQNFDIEASYYQLKSKYVMVLNHFKSSSKQSTVLEPGVLQELIDDATRSQRPPAGHGRNSPDGHLTDSLGFYLTPDMEKRNDLDLLGSAAQYKKKSDEILLQQSQEQNEEYLNWLTAWDSFLVNFTEKPLSPSIELKNLVRTGVPKTYRRRVWKSLVSFLVHDTVSDLGKGYYETLLRRSSFKSDSEFDPATKQIDLDLARTLPTNKYFDDPEAGKIESLRRVLYAYRWHNSSVGYCQGLNRLAAIALLYLEESDAFWFLVSCVEYLQPPNYYSPSLICAVADQKVLKDLVSEKLPKFASHLKQFDVDLSLFTLSWFLTCFVDSLPHNVYLQIFDVFLYEGNKVLFRFALAVLKLCEAKILACRTVGALHYCLSRVGENITDYKRLAHVAFHELNPFPLKAIETRRQHYLNQMKVRY</sequence>
<proteinExistence type="predicted"/>
<dbReference type="Pfam" id="PF00169">
    <property type="entry name" value="PH"/>
    <property type="match status" value="1"/>
</dbReference>
<evidence type="ECO:0000259" key="2">
    <source>
        <dbReference type="PROSITE" id="PS50003"/>
    </source>
</evidence>
<keyword evidence="1" id="KW-0175">Coiled coil</keyword>
<dbReference type="GO" id="GO:0031267">
    <property type="term" value="F:small GTPase binding"/>
    <property type="evidence" value="ECO:0007669"/>
    <property type="project" value="TreeGrafter"/>
</dbReference>
<accession>A0A914WB92</accession>
<feature type="domain" description="Rab-GAP TBC" evidence="3">
    <location>
        <begin position="602"/>
        <end position="800"/>
    </location>
</feature>
<feature type="coiled-coil region" evidence="1">
    <location>
        <begin position="420"/>
        <end position="461"/>
    </location>
</feature>
<dbReference type="PANTHER" id="PTHR47219:SF20">
    <property type="entry name" value="TBC1 DOMAIN FAMILY MEMBER 2B"/>
    <property type="match status" value="1"/>
</dbReference>
<dbReference type="AlphaFoldDB" id="A0A914WB92"/>
<reference evidence="5" key="1">
    <citation type="submission" date="2022-11" db="UniProtKB">
        <authorList>
            <consortium name="WormBaseParasite"/>
        </authorList>
    </citation>
    <scope>IDENTIFICATION</scope>
</reference>
<dbReference type="FunFam" id="1.10.472.80:FF:000018">
    <property type="entry name" value="TBC1 domain family member 2B"/>
    <property type="match status" value="1"/>
</dbReference>
<dbReference type="Proteomes" id="UP000887566">
    <property type="component" value="Unplaced"/>
</dbReference>
<dbReference type="PANTHER" id="PTHR47219">
    <property type="entry name" value="RAB GTPASE-ACTIVATING PROTEIN 1-LIKE"/>
    <property type="match status" value="1"/>
</dbReference>
<dbReference type="Gene3D" id="1.10.8.270">
    <property type="entry name" value="putative rabgap domain of human tbc1 domain family member 14 like domains"/>
    <property type="match status" value="1"/>
</dbReference>
<dbReference type="InterPro" id="IPR000195">
    <property type="entry name" value="Rab-GAP-TBC_dom"/>
</dbReference>
<evidence type="ECO:0000313" key="5">
    <source>
        <dbReference type="WBParaSite" id="PSAMB.scaffold3523size17929.g21736.t1"/>
    </source>
</evidence>
<dbReference type="SUPFAM" id="SSF47923">
    <property type="entry name" value="Ypt/Rab-GAP domain of gyp1p"/>
    <property type="match status" value="2"/>
</dbReference>
<dbReference type="FunFam" id="1.10.8.270:FF:000052">
    <property type="entry name" value="Predicted protein"/>
    <property type="match status" value="1"/>
</dbReference>
<dbReference type="InterPro" id="IPR050302">
    <property type="entry name" value="Rab_GAP_TBC_domain"/>
</dbReference>
<dbReference type="Gene3D" id="2.30.29.30">
    <property type="entry name" value="Pleckstrin-homology domain (PH domain)/Phosphotyrosine-binding domain (PTB)"/>
    <property type="match status" value="1"/>
</dbReference>
<protein>
    <submittedName>
        <fullName evidence="5">TBC1 domain family member 2B</fullName>
    </submittedName>
</protein>
<dbReference type="SMART" id="SM00164">
    <property type="entry name" value="TBC"/>
    <property type="match status" value="1"/>
</dbReference>
<name>A0A914WB92_9BILA</name>
<feature type="domain" description="PH" evidence="2">
    <location>
        <begin position="14"/>
        <end position="111"/>
    </location>
</feature>
<dbReference type="PROSITE" id="PS50086">
    <property type="entry name" value="TBC_RABGAP"/>
    <property type="match status" value="1"/>
</dbReference>
<dbReference type="Gene3D" id="1.10.472.80">
    <property type="entry name" value="Ypt/Rab-GAP domain of gyp1p, domain 3"/>
    <property type="match status" value="1"/>
</dbReference>
<evidence type="ECO:0000256" key="1">
    <source>
        <dbReference type="SAM" id="Coils"/>
    </source>
</evidence>
<dbReference type="SMART" id="SM00233">
    <property type="entry name" value="PH"/>
    <property type="match status" value="1"/>
</dbReference>
<dbReference type="SUPFAM" id="SSF50729">
    <property type="entry name" value="PH domain-like"/>
    <property type="match status" value="1"/>
</dbReference>
<dbReference type="Pfam" id="PF00566">
    <property type="entry name" value="RabGAP-TBC"/>
    <property type="match status" value="1"/>
</dbReference>
<dbReference type="PROSITE" id="PS50003">
    <property type="entry name" value="PH_DOMAIN"/>
    <property type="match status" value="1"/>
</dbReference>
<evidence type="ECO:0000259" key="3">
    <source>
        <dbReference type="PROSITE" id="PS50086"/>
    </source>
</evidence>
<dbReference type="InterPro" id="IPR001849">
    <property type="entry name" value="PH_domain"/>
</dbReference>
<dbReference type="GO" id="GO:0005096">
    <property type="term" value="F:GTPase activator activity"/>
    <property type="evidence" value="ECO:0007669"/>
    <property type="project" value="TreeGrafter"/>
</dbReference>
<dbReference type="InterPro" id="IPR035969">
    <property type="entry name" value="Rab-GAP_TBC_sf"/>
</dbReference>
<organism evidence="4 5">
    <name type="scientific">Plectus sambesii</name>
    <dbReference type="NCBI Taxonomy" id="2011161"/>
    <lineage>
        <taxon>Eukaryota</taxon>
        <taxon>Metazoa</taxon>
        <taxon>Ecdysozoa</taxon>
        <taxon>Nematoda</taxon>
        <taxon>Chromadorea</taxon>
        <taxon>Plectida</taxon>
        <taxon>Plectina</taxon>
        <taxon>Plectoidea</taxon>
        <taxon>Plectidae</taxon>
        <taxon>Plectus</taxon>
    </lineage>
</organism>
<dbReference type="WBParaSite" id="PSAMB.scaffold3523size17929.g21736.t1">
    <property type="protein sequence ID" value="PSAMB.scaffold3523size17929.g21736.t1"/>
    <property type="gene ID" value="PSAMB.scaffold3523size17929.g21736"/>
</dbReference>
<dbReference type="InterPro" id="IPR011993">
    <property type="entry name" value="PH-like_dom_sf"/>
</dbReference>